<dbReference type="Pfam" id="PF00041">
    <property type="entry name" value="fn3"/>
    <property type="match status" value="1"/>
</dbReference>
<dbReference type="EMBL" id="GBYX01477876">
    <property type="protein sequence ID" value="JAO03813.1"/>
    <property type="molecule type" value="Transcribed_RNA"/>
</dbReference>
<dbReference type="Gene3D" id="2.60.40.10">
    <property type="entry name" value="Immunoglobulins"/>
    <property type="match status" value="1"/>
</dbReference>
<dbReference type="SUPFAM" id="SSF49265">
    <property type="entry name" value="Fibronectin type III"/>
    <property type="match status" value="1"/>
</dbReference>
<proteinExistence type="predicted"/>
<sequence length="109" mass="11512">MMKCSTGSNHSSCAVPASVPAAVRSLSLAGRGTEDLRVTWLAAPGDVDHYEVQLLFSDMKVFPPLTLGTGVGECVLSSLTPGRLYKILVSTFSGPNQRTQFIGGRTGKI</sequence>
<dbReference type="InterPro" id="IPR036116">
    <property type="entry name" value="FN3_sf"/>
</dbReference>
<dbReference type="GO" id="GO:0045296">
    <property type="term" value="F:cadherin binding"/>
    <property type="evidence" value="ECO:0007669"/>
    <property type="project" value="TreeGrafter"/>
</dbReference>
<dbReference type="EMBL" id="GBYX01477875">
    <property type="protein sequence ID" value="JAO03814.1"/>
    <property type="molecule type" value="Transcribed_RNA"/>
</dbReference>
<evidence type="ECO:0000313" key="2">
    <source>
        <dbReference type="EMBL" id="JAO03813.1"/>
    </source>
</evidence>
<dbReference type="CDD" id="cd00063">
    <property type="entry name" value="FN3"/>
    <property type="match status" value="1"/>
</dbReference>
<evidence type="ECO:0000259" key="1">
    <source>
        <dbReference type="Pfam" id="PF00041"/>
    </source>
</evidence>
<reference evidence="2" key="1">
    <citation type="submission" date="2014-12" db="EMBL/GenBank/DDBJ databases">
        <title>Parallel Evolution in Life History Adaptation Evident in the Tissue-Specific Poeciliopsis prolifica transcriptome.</title>
        <authorList>
            <person name="Jue N.K."/>
            <person name="Foley R.J."/>
            <person name="Obergfell C."/>
            <person name="Reznick D.N."/>
            <person name="O'Neill R.J."/>
            <person name="O'Neill M.J."/>
        </authorList>
    </citation>
    <scope>NUCLEOTIDE SEQUENCE</scope>
</reference>
<protein>
    <submittedName>
        <fullName evidence="2">PTPRB</fullName>
    </submittedName>
</protein>
<dbReference type="GO" id="GO:0043235">
    <property type="term" value="C:receptor complex"/>
    <property type="evidence" value="ECO:0007669"/>
    <property type="project" value="TreeGrafter"/>
</dbReference>
<dbReference type="GO" id="GO:0001525">
    <property type="term" value="P:angiogenesis"/>
    <property type="evidence" value="ECO:0007669"/>
    <property type="project" value="TreeGrafter"/>
</dbReference>
<dbReference type="InterPro" id="IPR050713">
    <property type="entry name" value="RTP_Phos/Ushers"/>
</dbReference>
<dbReference type="InterPro" id="IPR013783">
    <property type="entry name" value="Ig-like_fold"/>
</dbReference>
<feature type="domain" description="Fibronectin type-III" evidence="1">
    <location>
        <begin position="22"/>
        <end position="95"/>
    </location>
</feature>
<accession>A0A0S7EHQ6</accession>
<dbReference type="PANTHER" id="PTHR46957">
    <property type="entry name" value="CYTOKINE RECEPTOR"/>
    <property type="match status" value="1"/>
</dbReference>
<dbReference type="PANTHER" id="PTHR46957:SF2">
    <property type="entry name" value="RECEPTOR-TYPE TYROSINE-PROTEIN PHOSPHATASE BETA"/>
    <property type="match status" value="1"/>
</dbReference>
<dbReference type="InterPro" id="IPR003961">
    <property type="entry name" value="FN3_dom"/>
</dbReference>
<name>A0A0S7EHQ6_9TELE</name>
<gene>
    <name evidence="2" type="primary">PTPRB</name>
</gene>
<dbReference type="AlphaFoldDB" id="A0A0S7EHQ6"/>
<organism evidence="2">
    <name type="scientific">Poeciliopsis prolifica</name>
    <name type="common">blackstripe livebearer</name>
    <dbReference type="NCBI Taxonomy" id="188132"/>
    <lineage>
        <taxon>Eukaryota</taxon>
        <taxon>Metazoa</taxon>
        <taxon>Chordata</taxon>
        <taxon>Craniata</taxon>
        <taxon>Vertebrata</taxon>
        <taxon>Euteleostomi</taxon>
        <taxon>Actinopterygii</taxon>
        <taxon>Neopterygii</taxon>
        <taxon>Teleostei</taxon>
        <taxon>Neoteleostei</taxon>
        <taxon>Acanthomorphata</taxon>
        <taxon>Ovalentaria</taxon>
        <taxon>Atherinomorphae</taxon>
        <taxon>Cyprinodontiformes</taxon>
        <taxon>Poeciliidae</taxon>
        <taxon>Poeciliinae</taxon>
        <taxon>Poeciliopsis</taxon>
    </lineage>
</organism>
<dbReference type="FunFam" id="2.60.40.10:FF:000369">
    <property type="entry name" value="Protein tyrosine phosphatase, receptor type B"/>
    <property type="match status" value="1"/>
</dbReference>